<feature type="region of interest" description="Disordered" evidence="1">
    <location>
        <begin position="176"/>
        <end position="203"/>
    </location>
</feature>
<organism evidence="2">
    <name type="scientific">Oryza sativa subsp. japonica</name>
    <name type="common">Rice</name>
    <dbReference type="NCBI Taxonomy" id="39947"/>
    <lineage>
        <taxon>Eukaryota</taxon>
        <taxon>Viridiplantae</taxon>
        <taxon>Streptophyta</taxon>
        <taxon>Embryophyta</taxon>
        <taxon>Tracheophyta</taxon>
        <taxon>Spermatophyta</taxon>
        <taxon>Magnoliopsida</taxon>
        <taxon>Liliopsida</taxon>
        <taxon>Poales</taxon>
        <taxon>Poaceae</taxon>
        <taxon>BOP clade</taxon>
        <taxon>Oryzoideae</taxon>
        <taxon>Oryzeae</taxon>
        <taxon>Oryzinae</taxon>
        <taxon>Oryza</taxon>
        <taxon>Oryza sativa</taxon>
    </lineage>
</organism>
<dbReference type="EMBL" id="CM000143">
    <property type="protein sequence ID" value="EAZ36839.1"/>
    <property type="molecule type" value="Genomic_DNA"/>
</dbReference>
<dbReference type="Proteomes" id="UP000007752">
    <property type="component" value="Chromosome 6"/>
</dbReference>
<gene>
    <name evidence="2" type="ORF">OsJ_21182</name>
</gene>
<proteinExistence type="predicted"/>
<protein>
    <submittedName>
        <fullName evidence="2">Uncharacterized protein</fullName>
    </submittedName>
</protein>
<accession>A0A8J8YDF7</accession>
<feature type="region of interest" description="Disordered" evidence="1">
    <location>
        <begin position="49"/>
        <end position="84"/>
    </location>
</feature>
<dbReference type="AlphaFoldDB" id="A0A8J8YDF7"/>
<reference evidence="2" key="2">
    <citation type="submission" date="2008-12" db="EMBL/GenBank/DDBJ databases">
        <title>Improved gene annotation of the rice (Oryza sativa) genomes.</title>
        <authorList>
            <person name="Wang J."/>
            <person name="Li R."/>
            <person name="Fan W."/>
            <person name="Huang Q."/>
            <person name="Zhang J."/>
            <person name="Zhou Y."/>
            <person name="Hu Y."/>
            <person name="Zi S."/>
            <person name="Li J."/>
            <person name="Ni P."/>
            <person name="Zheng H."/>
            <person name="Zhang Y."/>
            <person name="Zhao M."/>
            <person name="Hao Q."/>
            <person name="McDermott J."/>
            <person name="Samudrala R."/>
            <person name="Kristiansen K."/>
            <person name="Wong G.K.-S."/>
        </authorList>
    </citation>
    <scope>NUCLEOTIDE SEQUENCE</scope>
</reference>
<name>A0A8J8YDF7_ORYSJ</name>
<evidence type="ECO:0000256" key="1">
    <source>
        <dbReference type="SAM" id="MobiDB-lite"/>
    </source>
</evidence>
<feature type="compositionally biased region" description="Low complexity" evidence="1">
    <location>
        <begin position="62"/>
        <end position="74"/>
    </location>
</feature>
<sequence>MAYGTTSSANRRSSLKASMENQEIAEIVAVVACEQGVFRSMRIASYEQAEAGDVGERGAGRAGPSSAGGSWSGETQQPLRLHRRRRGSVLSVSAASDGEQWLPPTSTVCLLHVDLGLMFAAQSQWISPTWIENPAHIRLSLEWVESRPTTAFHPHPGPGKRITSTLLRRLRRRRRRNALSSGCPSPSLVGSRLPPEARPDDRSGMAYAKVPVEDTGCSCSEWLDGRWCPAQ</sequence>
<reference evidence="2" key="1">
    <citation type="journal article" date="2005" name="PLoS Biol.">
        <title>The genomes of Oryza sativa: a history of duplications.</title>
        <authorList>
            <person name="Yu J."/>
            <person name="Wang J."/>
            <person name="Lin W."/>
            <person name="Li S."/>
            <person name="Li H."/>
            <person name="Zhou J."/>
            <person name="Ni P."/>
            <person name="Dong W."/>
            <person name="Hu S."/>
            <person name="Zeng C."/>
            <person name="Zhang J."/>
            <person name="Zhang Y."/>
            <person name="Li R."/>
            <person name="Xu Z."/>
            <person name="Li S."/>
            <person name="Li X."/>
            <person name="Zheng H."/>
            <person name="Cong L."/>
            <person name="Lin L."/>
            <person name="Yin J."/>
            <person name="Geng J."/>
            <person name="Li G."/>
            <person name="Shi J."/>
            <person name="Liu J."/>
            <person name="Lv H."/>
            <person name="Li J."/>
            <person name="Wang J."/>
            <person name="Deng Y."/>
            <person name="Ran L."/>
            <person name="Shi X."/>
            <person name="Wang X."/>
            <person name="Wu Q."/>
            <person name="Li C."/>
            <person name="Ren X."/>
            <person name="Wang J."/>
            <person name="Wang X."/>
            <person name="Li D."/>
            <person name="Liu D."/>
            <person name="Zhang X."/>
            <person name="Ji Z."/>
            <person name="Zhao W."/>
            <person name="Sun Y."/>
            <person name="Zhang Z."/>
            <person name="Bao J."/>
            <person name="Han Y."/>
            <person name="Dong L."/>
            <person name="Ji J."/>
            <person name="Chen P."/>
            <person name="Wu S."/>
            <person name="Liu J."/>
            <person name="Xiao Y."/>
            <person name="Bu D."/>
            <person name="Tan J."/>
            <person name="Yang L."/>
            <person name="Ye C."/>
            <person name="Zhang J."/>
            <person name="Xu J."/>
            <person name="Zhou Y."/>
            <person name="Yu Y."/>
            <person name="Zhang B."/>
            <person name="Zhuang S."/>
            <person name="Wei H."/>
            <person name="Liu B."/>
            <person name="Lei M."/>
            <person name="Yu H."/>
            <person name="Li Y."/>
            <person name="Xu H."/>
            <person name="Wei S."/>
            <person name="He X."/>
            <person name="Fang L."/>
            <person name="Zhang Z."/>
            <person name="Zhang Y."/>
            <person name="Huang X."/>
            <person name="Su Z."/>
            <person name="Tong W."/>
            <person name="Li J."/>
            <person name="Tong Z."/>
            <person name="Li S."/>
            <person name="Ye J."/>
            <person name="Wang L."/>
            <person name="Fang L."/>
            <person name="Lei T."/>
            <person name="Chen C."/>
            <person name="Chen H."/>
            <person name="Xu Z."/>
            <person name="Li H."/>
            <person name="Huang H."/>
            <person name="Zhang F."/>
            <person name="Xu H."/>
            <person name="Li N."/>
            <person name="Zhao C."/>
            <person name="Li S."/>
            <person name="Dong L."/>
            <person name="Huang Y."/>
            <person name="Li L."/>
            <person name="Xi Y."/>
            <person name="Qi Q."/>
            <person name="Li W."/>
            <person name="Zhang B."/>
            <person name="Hu W."/>
            <person name="Zhang Y."/>
            <person name="Tian X."/>
            <person name="Jiao Y."/>
            <person name="Liang X."/>
            <person name="Jin J."/>
            <person name="Gao L."/>
            <person name="Zheng W."/>
            <person name="Hao B."/>
            <person name="Liu S."/>
            <person name="Wang W."/>
            <person name="Yuan L."/>
            <person name="Cao M."/>
            <person name="McDermott J."/>
            <person name="Samudrala R."/>
            <person name="Wang J."/>
            <person name="Wong G.K."/>
            <person name="Yang H."/>
        </authorList>
    </citation>
    <scope>NUCLEOTIDE SEQUENCE [LARGE SCALE GENOMIC DNA]</scope>
</reference>
<evidence type="ECO:0000313" key="2">
    <source>
        <dbReference type="EMBL" id="EAZ36839.1"/>
    </source>
</evidence>